<feature type="active site" description="Acyl-thioester intermediate" evidence="2">
    <location>
        <position position="184"/>
    </location>
</feature>
<dbReference type="InterPro" id="IPR023365">
    <property type="entry name" value="Sortase_dom-sf"/>
</dbReference>
<dbReference type="Gene3D" id="2.40.260.10">
    <property type="entry name" value="Sortase"/>
    <property type="match status" value="1"/>
</dbReference>
<evidence type="ECO:0000313" key="4">
    <source>
        <dbReference type="EMBL" id="OXM99935.1"/>
    </source>
</evidence>
<keyword evidence="1" id="KW-0378">Hydrolase</keyword>
<dbReference type="CDD" id="cd05827">
    <property type="entry name" value="Sortase_C"/>
    <property type="match status" value="1"/>
</dbReference>
<keyword evidence="3" id="KW-0812">Transmembrane</keyword>
<dbReference type="SUPFAM" id="SSF63817">
    <property type="entry name" value="Sortase"/>
    <property type="match status" value="1"/>
</dbReference>
<keyword evidence="5" id="KW-1185">Reference proteome</keyword>
<evidence type="ECO:0000313" key="5">
    <source>
        <dbReference type="Proteomes" id="UP000215433"/>
    </source>
</evidence>
<name>A0A229VWM5_9BIFI</name>
<accession>A0A229VWM5</accession>
<dbReference type="InterPro" id="IPR005754">
    <property type="entry name" value="Sortase"/>
</dbReference>
<dbReference type="AlphaFoldDB" id="A0A229VWM5"/>
<dbReference type="Pfam" id="PF04203">
    <property type="entry name" value="Sortase"/>
    <property type="match status" value="1"/>
</dbReference>
<dbReference type="GO" id="GO:0016787">
    <property type="term" value="F:hydrolase activity"/>
    <property type="evidence" value="ECO:0007669"/>
    <property type="project" value="UniProtKB-KW"/>
</dbReference>
<organism evidence="4 5">
    <name type="scientific">Bifidobacterium vansinderenii</name>
    <dbReference type="NCBI Taxonomy" id="1984871"/>
    <lineage>
        <taxon>Bacteria</taxon>
        <taxon>Bacillati</taxon>
        <taxon>Actinomycetota</taxon>
        <taxon>Actinomycetes</taxon>
        <taxon>Bifidobacteriales</taxon>
        <taxon>Bifidobacteriaceae</taxon>
        <taxon>Bifidobacterium</taxon>
    </lineage>
</organism>
<feature type="active site" description="Acyl-thioester intermediate" evidence="2">
    <location>
        <position position="246"/>
    </location>
</feature>
<dbReference type="EMBL" id="NEWD01000026">
    <property type="protein sequence ID" value="OXM99935.1"/>
    <property type="molecule type" value="Genomic_DNA"/>
</dbReference>
<proteinExistence type="predicted"/>
<comment type="caution">
    <text evidence="4">The sequence shown here is derived from an EMBL/GenBank/DDBJ whole genome shotgun (WGS) entry which is preliminary data.</text>
</comment>
<reference evidence="4 5" key="1">
    <citation type="submission" date="2017-05" db="EMBL/GenBank/DDBJ databases">
        <title>Bifidobacterium vansinderenii sp. nov.</title>
        <authorList>
            <person name="Lugli G.A."/>
            <person name="Duranti S."/>
            <person name="Mangifesta M."/>
        </authorList>
    </citation>
    <scope>NUCLEOTIDE SEQUENCE [LARGE SCALE GENOMIC DNA]</scope>
    <source>
        <strain evidence="4 5">Tam10B</strain>
    </source>
</reference>
<dbReference type="Proteomes" id="UP000215433">
    <property type="component" value="Unassembled WGS sequence"/>
</dbReference>
<keyword evidence="3" id="KW-1133">Transmembrane helix</keyword>
<dbReference type="InterPro" id="IPR042002">
    <property type="entry name" value="Sortase_C"/>
</dbReference>
<gene>
    <name evidence="4" type="ORF">Tam10B_1785</name>
</gene>
<protein>
    <submittedName>
        <fullName evidence="4">Sortase</fullName>
    </submittedName>
</protein>
<evidence type="ECO:0000256" key="1">
    <source>
        <dbReference type="ARBA" id="ARBA00022801"/>
    </source>
</evidence>
<dbReference type="NCBIfam" id="NF033745">
    <property type="entry name" value="class_C_sortase"/>
    <property type="match status" value="1"/>
</dbReference>
<evidence type="ECO:0000256" key="3">
    <source>
        <dbReference type="SAM" id="Phobius"/>
    </source>
</evidence>
<sequence>MAVLFLVLVVALAGWLISSRMQSDVTQQRTVEQANQAASQLTGEQSSRALKEARAYNHQLFEDGQDDLGSIQDPYAAIQLQKAAVSKATAGSGGSGAGASSARRTDAEVVAADQGEKSASDADYNRLVNIGDGIMGSLTIPSIDATMPIYHGTSNEALSSGAGHLYGTSLPVGGTDSHAVLTAHRGLVTADLFTRLDEVRKGDTFSIHVLGNTLNYRVDRISVVDPDDVSQLKITPGEDRVTLVTCTPYGVNTHRLLVSAIRTSDSTPASTGVSPARIRHSWQYAAGVTAVIVMLGVMYLLVSRPPEPPLGSHLASAAQ</sequence>
<feature type="transmembrane region" description="Helical" evidence="3">
    <location>
        <begin position="282"/>
        <end position="302"/>
    </location>
</feature>
<dbReference type="RefSeq" id="WP_233133674.1">
    <property type="nucleotide sequence ID" value="NZ_NEWD01000026.1"/>
</dbReference>
<evidence type="ECO:0000256" key="2">
    <source>
        <dbReference type="PIRSR" id="PIRSR605754-1"/>
    </source>
</evidence>
<dbReference type="NCBIfam" id="TIGR01076">
    <property type="entry name" value="sortase_fam"/>
    <property type="match status" value="1"/>
</dbReference>
<keyword evidence="3" id="KW-0472">Membrane</keyword>